<sequence>MAQLQELSARYNIILVVASDHAKEVDVPGSTSVFRCKEEGKPHIVRHLATYGPLSGYIDTDPGVVKMILFLVMSK</sequence>
<evidence type="ECO:0000313" key="2">
    <source>
        <dbReference type="Proteomes" id="UP001151295"/>
    </source>
</evidence>
<reference evidence="1" key="1">
    <citation type="submission" date="2022-07" db="EMBL/GenBank/DDBJ databases">
        <title>Phylogenomic reconstructions and comparative analyses of Kickxellomycotina fungi.</title>
        <authorList>
            <person name="Reynolds N.K."/>
            <person name="Stajich J.E."/>
            <person name="Barry K."/>
            <person name="Grigoriev I.V."/>
            <person name="Crous P."/>
            <person name="Smith M.E."/>
        </authorList>
    </citation>
    <scope>NUCLEOTIDE SEQUENCE</scope>
    <source>
        <strain evidence="1">BCRC 34882</strain>
    </source>
</reference>
<name>A0ABQ8PHF9_9FUNG</name>
<dbReference type="EMBL" id="JANBQD010000071">
    <property type="protein sequence ID" value="KAJ1989342.1"/>
    <property type="molecule type" value="Genomic_DNA"/>
</dbReference>
<evidence type="ECO:0000313" key="1">
    <source>
        <dbReference type="EMBL" id="KAJ1989342.1"/>
    </source>
</evidence>
<evidence type="ECO:0008006" key="3">
    <source>
        <dbReference type="Google" id="ProtNLM"/>
    </source>
</evidence>
<comment type="caution">
    <text evidence="1">The sequence shown here is derived from an EMBL/GenBank/DDBJ whole genome shotgun (WGS) entry which is preliminary data.</text>
</comment>
<accession>A0ABQ8PHF9</accession>
<gene>
    <name evidence="1" type="ORF">EDC05_004736</name>
</gene>
<proteinExistence type="predicted"/>
<protein>
    <recommendedName>
        <fullName evidence="3">Metalloenzyme domain-containing protein</fullName>
    </recommendedName>
</protein>
<dbReference type="Proteomes" id="UP001151295">
    <property type="component" value="Unassembled WGS sequence"/>
</dbReference>
<keyword evidence="2" id="KW-1185">Reference proteome</keyword>
<organism evidence="1 2">
    <name type="scientific">Coemansia umbellata</name>
    <dbReference type="NCBI Taxonomy" id="1424467"/>
    <lineage>
        <taxon>Eukaryota</taxon>
        <taxon>Fungi</taxon>
        <taxon>Fungi incertae sedis</taxon>
        <taxon>Zoopagomycota</taxon>
        <taxon>Kickxellomycotina</taxon>
        <taxon>Kickxellomycetes</taxon>
        <taxon>Kickxellales</taxon>
        <taxon>Kickxellaceae</taxon>
        <taxon>Coemansia</taxon>
    </lineage>
</organism>